<sequence>MSSAKLLKGTLQTIILKLLEDQDRMYGYEITQRVRELSGGEFNLTEGALYPALHKLEAEGLLETSTELVDGRIRKYYSLSSQGKGEVKTKMNEAATFIEKLQLVLNLKPTVSCTH</sequence>
<dbReference type="GO" id="GO:0003677">
    <property type="term" value="F:DNA binding"/>
    <property type="evidence" value="ECO:0007669"/>
    <property type="project" value="UniProtKB-KW"/>
</dbReference>
<protein>
    <submittedName>
        <fullName evidence="2">DNA-binding transcriptional regulator, PadR family</fullName>
    </submittedName>
</protein>
<dbReference type="AlphaFoldDB" id="A0A1I1M9F2"/>
<dbReference type="PANTHER" id="PTHR33169">
    <property type="entry name" value="PADR-FAMILY TRANSCRIPTIONAL REGULATOR"/>
    <property type="match status" value="1"/>
</dbReference>
<dbReference type="Gene3D" id="1.10.10.10">
    <property type="entry name" value="Winged helix-like DNA-binding domain superfamily/Winged helix DNA-binding domain"/>
    <property type="match status" value="1"/>
</dbReference>
<feature type="domain" description="Transcription regulator PadR N-terminal" evidence="1">
    <location>
        <begin position="15"/>
        <end position="87"/>
    </location>
</feature>
<evidence type="ECO:0000259" key="1">
    <source>
        <dbReference type="Pfam" id="PF03551"/>
    </source>
</evidence>
<dbReference type="EMBL" id="FOLL01000031">
    <property type="protein sequence ID" value="SFC81994.1"/>
    <property type="molecule type" value="Genomic_DNA"/>
</dbReference>
<dbReference type="InterPro" id="IPR052509">
    <property type="entry name" value="Metal_resp_DNA-bind_regulator"/>
</dbReference>
<dbReference type="InterPro" id="IPR036390">
    <property type="entry name" value="WH_DNA-bd_sf"/>
</dbReference>
<dbReference type="OrthoDB" id="9808017at2"/>
<dbReference type="InterPro" id="IPR005149">
    <property type="entry name" value="Tscrpt_reg_PadR_N"/>
</dbReference>
<dbReference type="Pfam" id="PF03551">
    <property type="entry name" value="PadR"/>
    <property type="match status" value="1"/>
</dbReference>
<proteinExistence type="predicted"/>
<evidence type="ECO:0000313" key="3">
    <source>
        <dbReference type="Proteomes" id="UP000199577"/>
    </source>
</evidence>
<dbReference type="InterPro" id="IPR036388">
    <property type="entry name" value="WH-like_DNA-bd_sf"/>
</dbReference>
<dbReference type="SUPFAM" id="SSF46785">
    <property type="entry name" value="Winged helix' DNA-binding domain"/>
    <property type="match status" value="1"/>
</dbReference>
<keyword evidence="2" id="KW-0238">DNA-binding</keyword>
<dbReference type="STRING" id="623281.SAMN05421747_1316"/>
<dbReference type="PANTHER" id="PTHR33169:SF14">
    <property type="entry name" value="TRANSCRIPTIONAL REGULATOR RV3488"/>
    <property type="match status" value="1"/>
</dbReference>
<name>A0A1I1M9F2_9SPHI</name>
<evidence type="ECO:0000313" key="2">
    <source>
        <dbReference type="EMBL" id="SFC81994.1"/>
    </source>
</evidence>
<gene>
    <name evidence="2" type="ORF">SAMN05421747_1316</name>
</gene>
<organism evidence="2 3">
    <name type="scientific">Parapedobacter composti</name>
    <dbReference type="NCBI Taxonomy" id="623281"/>
    <lineage>
        <taxon>Bacteria</taxon>
        <taxon>Pseudomonadati</taxon>
        <taxon>Bacteroidota</taxon>
        <taxon>Sphingobacteriia</taxon>
        <taxon>Sphingobacteriales</taxon>
        <taxon>Sphingobacteriaceae</taxon>
        <taxon>Parapedobacter</taxon>
    </lineage>
</organism>
<keyword evidence="3" id="KW-1185">Reference proteome</keyword>
<dbReference type="RefSeq" id="WP_090975149.1">
    <property type="nucleotide sequence ID" value="NZ_FOLL01000031.1"/>
</dbReference>
<dbReference type="Proteomes" id="UP000199577">
    <property type="component" value="Unassembled WGS sequence"/>
</dbReference>
<accession>A0A1I1M9F2</accession>
<reference evidence="2 3" key="1">
    <citation type="submission" date="2016-10" db="EMBL/GenBank/DDBJ databases">
        <authorList>
            <person name="de Groot N.N."/>
        </authorList>
    </citation>
    <scope>NUCLEOTIDE SEQUENCE [LARGE SCALE GENOMIC DNA]</scope>
    <source>
        <strain evidence="2 3">DSM 22900</strain>
    </source>
</reference>